<comment type="caution">
    <text evidence="4">The sequence shown here is derived from an EMBL/GenBank/DDBJ whole genome shotgun (WGS) entry which is preliminary data.</text>
</comment>
<keyword evidence="1" id="KW-0812">Transmembrane</keyword>
<dbReference type="Pfam" id="PF18145">
    <property type="entry name" value="SAVED"/>
    <property type="match status" value="1"/>
</dbReference>
<evidence type="ECO:0000256" key="1">
    <source>
        <dbReference type="SAM" id="Phobius"/>
    </source>
</evidence>
<feature type="transmembrane region" description="Helical" evidence="1">
    <location>
        <begin position="65"/>
        <end position="87"/>
    </location>
</feature>
<dbReference type="Proteomes" id="UP000639004">
    <property type="component" value="Unassembled WGS sequence"/>
</dbReference>
<evidence type="ECO:0000313" key="4">
    <source>
        <dbReference type="EMBL" id="MBI6182945.1"/>
    </source>
</evidence>
<feature type="transmembrane region" description="Helical" evidence="1">
    <location>
        <begin position="21"/>
        <end position="40"/>
    </location>
</feature>
<dbReference type="InterPro" id="IPR041167">
    <property type="entry name" value="Saf_2TM"/>
</dbReference>
<reference evidence="4 5" key="1">
    <citation type="submission" date="2020-12" db="EMBL/GenBank/DDBJ databases">
        <title>Enhanced detection system for hospital associated transmission using whole genome sequencing surveillance.</title>
        <authorList>
            <person name="Harrison L.H."/>
            <person name="Van Tyne D."/>
            <person name="Marsh J.W."/>
            <person name="Griffith M.P."/>
            <person name="Snyder D.J."/>
            <person name="Cooper V.S."/>
            <person name="Mustapha M."/>
        </authorList>
    </citation>
    <scope>NUCLEOTIDE SEQUENCE [LARGE SCALE GENOMIC DNA]</scope>
    <source>
        <strain evidence="4 5">SER00238</strain>
    </source>
</reference>
<feature type="domain" description="SAVED-fused 2TM effector" evidence="3">
    <location>
        <begin position="6"/>
        <end position="147"/>
    </location>
</feature>
<evidence type="ECO:0000313" key="5">
    <source>
        <dbReference type="Proteomes" id="UP000639004"/>
    </source>
</evidence>
<evidence type="ECO:0000259" key="2">
    <source>
        <dbReference type="Pfam" id="PF18145"/>
    </source>
</evidence>
<dbReference type="NCBIfam" id="NF033611">
    <property type="entry name" value="SAVED"/>
    <property type="match status" value="1"/>
</dbReference>
<keyword evidence="1" id="KW-1133">Transmembrane helix</keyword>
<proteinExistence type="predicted"/>
<sequence length="370" mass="41643">METGKYILIKLVDWKTRQRKIQYLIMLLGVGMLGVSKYLGQSLTLQKGDLRFALSMSEGNIITDYFVNIVALFIISGGFIWLLIDAYQEAKITVRKKVVVIEGRGLRKVTTTPLHKVVAKHFSGKIDPLTIDITQRVRDGEVIYPQDTFNNNIKTIVSNIATRIDGNDHQDLTLVYGGFLPVPFTFYLGAILDDNGPVSVFDWDRAQEDWHLIDNNADDDHASFTITEELQDHPSPAEDVVLAMSVSYLADIAGIRRTFPNYPMSHLRLDSMEFGNHWSLSKQSRLALQFTEYAKILTARGAKRIHIVLAAPSSIALNFGRRYDNRNLAQALVYQYEKDHVISYPWAVEIPGHGKREGSVLMTSKPAGAS</sequence>
<feature type="domain" description="SMODS-associated and fused to various effectors" evidence="2">
    <location>
        <begin position="166"/>
        <end position="350"/>
    </location>
</feature>
<dbReference type="InterPro" id="IPR040836">
    <property type="entry name" value="SAVED"/>
</dbReference>
<gene>
    <name evidence="4" type="ORF">JEQ07_21420</name>
</gene>
<keyword evidence="5" id="KW-1185">Reference proteome</keyword>
<dbReference type="EMBL" id="JAEHSL010000024">
    <property type="protein sequence ID" value="MBI6182945.1"/>
    <property type="molecule type" value="Genomic_DNA"/>
</dbReference>
<accession>A0ABS0U083</accession>
<protein>
    <submittedName>
        <fullName evidence="4">SAVED domain-containing protein</fullName>
    </submittedName>
</protein>
<dbReference type="RefSeq" id="WP_129983241.1">
    <property type="nucleotide sequence ID" value="NZ_JAEHSL010000024.1"/>
</dbReference>
<name>A0ABS0U083_SERPR</name>
<evidence type="ECO:0000259" key="3">
    <source>
        <dbReference type="Pfam" id="PF18303"/>
    </source>
</evidence>
<organism evidence="4 5">
    <name type="scientific">Serratia proteamaculans</name>
    <dbReference type="NCBI Taxonomy" id="28151"/>
    <lineage>
        <taxon>Bacteria</taxon>
        <taxon>Pseudomonadati</taxon>
        <taxon>Pseudomonadota</taxon>
        <taxon>Gammaproteobacteria</taxon>
        <taxon>Enterobacterales</taxon>
        <taxon>Yersiniaceae</taxon>
        <taxon>Serratia</taxon>
    </lineage>
</organism>
<keyword evidence="1" id="KW-0472">Membrane</keyword>
<dbReference type="Pfam" id="PF18303">
    <property type="entry name" value="Saf_2TM"/>
    <property type="match status" value="1"/>
</dbReference>